<feature type="compositionally biased region" description="Basic residues" evidence="1">
    <location>
        <begin position="372"/>
        <end position="383"/>
    </location>
</feature>
<dbReference type="EC" id="6.2.1.1" evidence="2"/>
<feature type="region of interest" description="Disordered" evidence="1">
    <location>
        <begin position="264"/>
        <end position="568"/>
    </location>
</feature>
<feature type="compositionally biased region" description="Basic residues" evidence="1">
    <location>
        <begin position="556"/>
        <end position="568"/>
    </location>
</feature>
<reference evidence="2" key="1">
    <citation type="submission" date="2020-02" db="EMBL/GenBank/DDBJ databases">
        <authorList>
            <person name="Meier V. D."/>
        </authorList>
    </citation>
    <scope>NUCLEOTIDE SEQUENCE</scope>
    <source>
        <strain evidence="2">AVDCRST_MAG48</strain>
    </source>
</reference>
<organism evidence="2">
    <name type="scientific">uncultured Friedmanniella sp</name>
    <dbReference type="NCBI Taxonomy" id="335381"/>
    <lineage>
        <taxon>Bacteria</taxon>
        <taxon>Bacillati</taxon>
        <taxon>Actinomycetota</taxon>
        <taxon>Actinomycetes</taxon>
        <taxon>Propionibacteriales</taxon>
        <taxon>Nocardioidaceae</taxon>
        <taxon>Friedmanniella</taxon>
        <taxon>environmental samples</taxon>
    </lineage>
</organism>
<sequence>AVAEPTPPSGPRLPGEAPGRLRGRPRRLQLARAPAVQLRHRLVRRAGRGEPGRRGALGGRRGGGDPADLPRARGPLRRGRPVPPPPRPAARRPPARRARQRRAAVGGDARRDQAGRRRHPGDAAALRRRPRRPRRSWGRPDAGGRRGRRRQVHRPRPAAGPARGGRGHRPGRVAGLPTRRGLPARRPAPARDQQGRRPGPAVLHLWHHGQSQAGRAQPDLLPGRAPLDPLLDGPAAGRRPPQHLLARLGQARLEQLLHPLAGRCHGAGAPVRPLRPRRAARGPRPLRGHDVLRPADGVADARPDRPRRHPDLAAGAAERRRAAEPRGDRARPGRLGSDDPRRLRPDRDHGAGGQPARGTAEDRLDGPSAAGLRRRPRRPRQRGGQRDRGRAVPAAGPAPRRPDEGLQGHRRHRRRRAERRVVRRRRLPHRRRRQPRRRRLPHLRRPGRRRVQVQRLQDQPVRARVGADRAPGRRRGRCRRRARPHPAGRAQGLRHPRRRARARRRDRPLDPRPRPRAPGPLPAGSPAGVRRAAEDDQRQDPPRRAARGRGGPGRPLPRRVPGHRLRLV</sequence>
<feature type="compositionally biased region" description="Basic residues" evidence="1">
    <location>
        <begin position="274"/>
        <end position="286"/>
    </location>
</feature>
<feature type="compositionally biased region" description="Basic and acidic residues" evidence="1">
    <location>
        <begin position="287"/>
        <end position="304"/>
    </location>
</feature>
<keyword evidence="2" id="KW-0436">Ligase</keyword>
<dbReference type="EMBL" id="CADCTS010000075">
    <property type="protein sequence ID" value="CAA9290839.1"/>
    <property type="molecule type" value="Genomic_DNA"/>
</dbReference>
<accession>A0A6J4JYG8</accession>
<feature type="compositionally biased region" description="Basic residues" evidence="1">
    <location>
        <begin position="472"/>
        <end position="506"/>
    </location>
</feature>
<evidence type="ECO:0000256" key="1">
    <source>
        <dbReference type="SAM" id="MobiDB-lite"/>
    </source>
</evidence>
<feature type="region of interest" description="Disordered" evidence="1">
    <location>
        <begin position="1"/>
        <end position="240"/>
    </location>
</feature>
<feature type="compositionally biased region" description="Pro residues" evidence="1">
    <location>
        <begin position="1"/>
        <end position="11"/>
    </location>
</feature>
<feature type="non-terminal residue" evidence="2">
    <location>
        <position position="1"/>
    </location>
</feature>
<feature type="non-terminal residue" evidence="2">
    <location>
        <position position="568"/>
    </location>
</feature>
<evidence type="ECO:0000313" key="2">
    <source>
        <dbReference type="EMBL" id="CAA9290839.1"/>
    </source>
</evidence>
<feature type="compositionally biased region" description="Gly residues" evidence="1">
    <location>
        <begin position="55"/>
        <end position="65"/>
    </location>
</feature>
<proteinExistence type="predicted"/>
<feature type="compositionally biased region" description="Low complexity" evidence="1">
    <location>
        <begin position="453"/>
        <end position="464"/>
    </location>
</feature>
<feature type="compositionally biased region" description="Basic residues" evidence="1">
    <location>
        <begin position="408"/>
        <end position="452"/>
    </location>
</feature>
<name>A0A6J4JYG8_9ACTN</name>
<feature type="compositionally biased region" description="Basic residues" evidence="1">
    <location>
        <begin position="89"/>
        <end position="102"/>
    </location>
</feature>
<dbReference type="AlphaFoldDB" id="A0A6J4JYG8"/>
<dbReference type="GO" id="GO:0003987">
    <property type="term" value="F:acetate-CoA ligase activity"/>
    <property type="evidence" value="ECO:0007669"/>
    <property type="project" value="UniProtKB-EC"/>
</dbReference>
<feature type="compositionally biased region" description="Basic residues" evidence="1">
    <location>
        <begin position="145"/>
        <end position="156"/>
    </location>
</feature>
<feature type="compositionally biased region" description="Low complexity" evidence="1">
    <location>
        <begin position="172"/>
        <end position="198"/>
    </location>
</feature>
<gene>
    <name evidence="2" type="ORF">AVDCRST_MAG48-501</name>
</gene>
<feature type="compositionally biased region" description="Basic and acidic residues" evidence="1">
    <location>
        <begin position="531"/>
        <end position="543"/>
    </location>
</feature>
<feature type="compositionally biased region" description="Basic and acidic residues" evidence="1">
    <location>
        <begin position="317"/>
        <end position="350"/>
    </location>
</feature>
<feature type="compositionally biased region" description="Basic residues" evidence="1">
    <location>
        <begin position="126"/>
        <end position="137"/>
    </location>
</feature>
<protein>
    <submittedName>
        <fullName evidence="2">Acetyl-CoA synthetase</fullName>
        <ecNumber evidence="2">6.2.1.1</ecNumber>
    </submittedName>
</protein>